<evidence type="ECO:0000256" key="1">
    <source>
        <dbReference type="SAM" id="MobiDB-lite"/>
    </source>
</evidence>
<feature type="compositionally biased region" description="Polar residues" evidence="1">
    <location>
        <begin position="87"/>
        <end position="98"/>
    </location>
</feature>
<dbReference type="Proteomes" id="UP001152519">
    <property type="component" value="Unassembled WGS sequence"/>
</dbReference>
<evidence type="ECO:0000313" key="3">
    <source>
        <dbReference type="Proteomes" id="UP001152519"/>
    </source>
</evidence>
<reference evidence="2" key="1">
    <citation type="submission" date="2021-05" db="EMBL/GenBank/DDBJ databases">
        <authorList>
            <person name="Arsene-Ploetze F."/>
        </authorList>
    </citation>
    <scope>NUCLEOTIDE SEQUENCE</scope>
    <source>
        <strain evidence="2">DSM 42138</strain>
    </source>
</reference>
<feature type="compositionally biased region" description="Basic and acidic residues" evidence="1">
    <location>
        <begin position="8"/>
        <end position="22"/>
    </location>
</feature>
<sequence length="112" mass="12546">MSMPKRTRSSDRCSFRDNKRLAGGELAPPVTFSRRSGRRSSNADQPFVPLGERYGPQSPANRPAYGQRCDLHQSRKRKRVEDLCSFRSENPTNLQSADSALPSPQLMRPAVA</sequence>
<name>A0A9W4GRA2_9ACTN</name>
<gene>
    <name evidence="2" type="ORF">SCOCK_250021</name>
</gene>
<feature type="compositionally biased region" description="Basic and acidic residues" evidence="1">
    <location>
        <begin position="69"/>
        <end position="84"/>
    </location>
</feature>
<organism evidence="2 3">
    <name type="scientific">Actinacidiphila cocklensis</name>
    <dbReference type="NCBI Taxonomy" id="887465"/>
    <lineage>
        <taxon>Bacteria</taxon>
        <taxon>Bacillati</taxon>
        <taxon>Actinomycetota</taxon>
        <taxon>Actinomycetes</taxon>
        <taxon>Kitasatosporales</taxon>
        <taxon>Streptomycetaceae</taxon>
        <taxon>Actinacidiphila</taxon>
    </lineage>
</organism>
<evidence type="ECO:0000313" key="2">
    <source>
        <dbReference type="EMBL" id="CAG6394202.1"/>
    </source>
</evidence>
<feature type="region of interest" description="Disordered" evidence="1">
    <location>
        <begin position="1"/>
        <end position="112"/>
    </location>
</feature>
<protein>
    <submittedName>
        <fullName evidence="2">Uncharacterized protein</fullName>
    </submittedName>
</protein>
<dbReference type="AlphaFoldDB" id="A0A9W4GRA2"/>
<keyword evidence="3" id="KW-1185">Reference proteome</keyword>
<comment type="caution">
    <text evidence="2">The sequence shown here is derived from an EMBL/GenBank/DDBJ whole genome shotgun (WGS) entry which is preliminary data.</text>
</comment>
<proteinExistence type="predicted"/>
<accession>A0A9W4GRA2</accession>
<dbReference type="EMBL" id="CAJSLV010000054">
    <property type="protein sequence ID" value="CAG6394202.1"/>
    <property type="molecule type" value="Genomic_DNA"/>
</dbReference>